<accession>A0A1I0R5K5</accession>
<keyword evidence="1" id="KW-0732">Signal</keyword>
<evidence type="ECO:0000313" key="3">
    <source>
        <dbReference type="Proteomes" id="UP000199437"/>
    </source>
</evidence>
<gene>
    <name evidence="2" type="ORF">SAMN05216290_3096</name>
</gene>
<protein>
    <recommendedName>
        <fullName evidence="4">TolB-like 6-blade propeller-like</fullName>
    </recommendedName>
</protein>
<evidence type="ECO:0000256" key="1">
    <source>
        <dbReference type="SAM" id="SignalP"/>
    </source>
</evidence>
<reference evidence="3" key="1">
    <citation type="submission" date="2016-10" db="EMBL/GenBank/DDBJ databases">
        <authorList>
            <person name="Varghese N."/>
            <person name="Submissions S."/>
        </authorList>
    </citation>
    <scope>NUCLEOTIDE SEQUENCE [LARGE SCALE GENOMIC DNA]</scope>
    <source>
        <strain evidence="3">CGMCC 1.12402</strain>
    </source>
</reference>
<dbReference type="GeneID" id="99987775"/>
<feature type="chain" id="PRO_5011675356" description="TolB-like 6-blade propeller-like" evidence="1">
    <location>
        <begin position="22"/>
        <end position="350"/>
    </location>
</feature>
<dbReference type="STRING" id="1267423.SAMN05216290_3096"/>
<name>A0A1I0R5K5_9BACT</name>
<dbReference type="EMBL" id="FOIR01000003">
    <property type="protein sequence ID" value="SEW35742.1"/>
    <property type="molecule type" value="Genomic_DNA"/>
</dbReference>
<keyword evidence="3" id="KW-1185">Reference proteome</keyword>
<organism evidence="2 3">
    <name type="scientific">Roseivirga pacifica</name>
    <dbReference type="NCBI Taxonomy" id="1267423"/>
    <lineage>
        <taxon>Bacteria</taxon>
        <taxon>Pseudomonadati</taxon>
        <taxon>Bacteroidota</taxon>
        <taxon>Cytophagia</taxon>
        <taxon>Cytophagales</taxon>
        <taxon>Roseivirgaceae</taxon>
        <taxon>Roseivirga</taxon>
    </lineage>
</organism>
<feature type="signal peptide" evidence="1">
    <location>
        <begin position="1"/>
        <end position="21"/>
    </location>
</feature>
<dbReference type="Proteomes" id="UP000199437">
    <property type="component" value="Unassembled WGS sequence"/>
</dbReference>
<dbReference type="AlphaFoldDB" id="A0A1I0R5K5"/>
<sequence length="350" mass="40598">MKRRITFLILTLKLSSLLLLGQNNPHSSFLSEEDQKKVSRNVGELFFSQKNLRINDFIIKDTLKFVTSIDEPNHILVYDNSNLLIEKLEINAVEDRITVVSGIYQDSGEVMLAPRPLNKDNYLLKFKRDKFKVQKLKGIVSKKSDQYYFKHITYNKGHIIIKDFYTPSRSEGLASVVLYSQNKESSIDTLSKITGTFPQTFLNAYNSWTFDALKTANGNLLLADFYNGSVTLFDYTLTQVSNVQLTDFFPDSNLSTSYFLGTKYFYFKIFRDSKTDELYLYFGKTDSYNKTVACLFLLDEESKKWSQIPVLDNRNAPYPFVNIKQIHNGYIYFPLKFDGTLDSIYRLKLN</sequence>
<dbReference type="RefSeq" id="WP_090259537.1">
    <property type="nucleotide sequence ID" value="NZ_FOIR01000003.1"/>
</dbReference>
<evidence type="ECO:0008006" key="4">
    <source>
        <dbReference type="Google" id="ProtNLM"/>
    </source>
</evidence>
<evidence type="ECO:0000313" key="2">
    <source>
        <dbReference type="EMBL" id="SEW35742.1"/>
    </source>
</evidence>
<proteinExistence type="predicted"/>